<keyword evidence="1" id="KW-0560">Oxidoreductase</keyword>
<dbReference type="EMBL" id="JACHBW010000008">
    <property type="protein sequence ID" value="MBB6103191.1"/>
    <property type="molecule type" value="Genomic_DNA"/>
</dbReference>
<dbReference type="InterPro" id="IPR029032">
    <property type="entry name" value="AhpD-like"/>
</dbReference>
<dbReference type="GO" id="GO:0051920">
    <property type="term" value="F:peroxiredoxin activity"/>
    <property type="evidence" value="ECO:0007669"/>
    <property type="project" value="InterPro"/>
</dbReference>
<dbReference type="Proteomes" id="UP000571554">
    <property type="component" value="Unassembled WGS sequence"/>
</dbReference>
<reference evidence="1 2" key="1">
    <citation type="submission" date="2020-08" db="EMBL/GenBank/DDBJ databases">
        <title>Above-ground endophytic microbial communities from plants in different locations in the United States.</title>
        <authorList>
            <person name="Frank C."/>
        </authorList>
    </citation>
    <scope>NUCLEOTIDE SEQUENCE [LARGE SCALE GENOMIC DNA]</scope>
    <source>
        <strain evidence="1 2">WP4_2_2</strain>
    </source>
</reference>
<proteinExistence type="predicted"/>
<name>A0A7W9TYS8_9BURK</name>
<dbReference type="Gene3D" id="1.20.1290.10">
    <property type="entry name" value="AhpD-like"/>
    <property type="match status" value="1"/>
</dbReference>
<dbReference type="RefSeq" id="WP_409258796.1">
    <property type="nucleotide sequence ID" value="NZ_JACHBW010000008.1"/>
</dbReference>
<dbReference type="AlphaFoldDB" id="A0A7W9TYS8"/>
<gene>
    <name evidence="1" type="ORF">F4827_003046</name>
</gene>
<comment type="caution">
    <text evidence="1">The sequence shown here is derived from an EMBL/GenBank/DDBJ whole genome shotgun (WGS) entry which is preliminary data.</text>
</comment>
<accession>A0A7W9TYS8</accession>
<evidence type="ECO:0000313" key="1">
    <source>
        <dbReference type="EMBL" id="MBB6103191.1"/>
    </source>
</evidence>
<keyword evidence="2" id="KW-1185">Reference proteome</keyword>
<keyword evidence="1" id="KW-0575">Peroxidase</keyword>
<sequence>MTQEEAAEALTQLAFYAGWPMTFSAMPVFKEVFGQRAG</sequence>
<organism evidence="1 2">
    <name type="scientific">Paraburkholderia bannensis</name>
    <dbReference type="NCBI Taxonomy" id="765414"/>
    <lineage>
        <taxon>Bacteria</taxon>
        <taxon>Pseudomonadati</taxon>
        <taxon>Pseudomonadota</taxon>
        <taxon>Betaproteobacteria</taxon>
        <taxon>Burkholderiales</taxon>
        <taxon>Burkholderiaceae</taxon>
        <taxon>Paraburkholderia</taxon>
    </lineage>
</organism>
<protein>
    <submittedName>
        <fullName evidence="1">Alkylhydroperoxidase/carboxymuconolactone decarboxylase family protein YurZ</fullName>
    </submittedName>
</protein>
<dbReference type="SUPFAM" id="SSF69118">
    <property type="entry name" value="AhpD-like"/>
    <property type="match status" value="1"/>
</dbReference>
<evidence type="ECO:0000313" key="2">
    <source>
        <dbReference type="Proteomes" id="UP000571554"/>
    </source>
</evidence>